<evidence type="ECO:0000313" key="2">
    <source>
        <dbReference type="EnsemblMetazoa" id="PPA20336.1"/>
    </source>
</evidence>
<sequence>MLTLRETMSHREWERFVDEALEGLQPTPPRERMVWNDDESHQNMNRWRSKTGVTMEQWMRDNHFITGPPSRSTGAPAPITRDQRDQRSTSVVILSRPVSPATDSEESIPEWVEKSHKMMKEHGIYSLLGEPVPKKITLAKSGEMKKKLGEYKRQIKMGVETRAETLKMLRTFIRSVSTYDDESIEESSGANETQRHADYEKQLEKIHSVWKAHRIYDTLEVAIPNRTPTAQQMVLLREKMMMFVKRRDLTIEDADLFLKVLEEEEMGEESEEWENEESVEVDATLDDANAIETQYISGAEDIIPGETRYKNSGKEEVTVRVKGLAPSYHRKVITGANYVKKYPIRWENDAMFVDMEIEYFKYHFKKVRILEAVADSDSEVECLNVKKRRIAHSGRPKRDIVVTYKLSS</sequence>
<dbReference type="AlphaFoldDB" id="A0A2A6CUQ6"/>
<organism evidence="2 3">
    <name type="scientific">Pristionchus pacificus</name>
    <name type="common">Parasitic nematode worm</name>
    <dbReference type="NCBI Taxonomy" id="54126"/>
    <lineage>
        <taxon>Eukaryota</taxon>
        <taxon>Metazoa</taxon>
        <taxon>Ecdysozoa</taxon>
        <taxon>Nematoda</taxon>
        <taxon>Chromadorea</taxon>
        <taxon>Rhabditida</taxon>
        <taxon>Rhabditina</taxon>
        <taxon>Diplogasteromorpha</taxon>
        <taxon>Diplogasteroidea</taxon>
        <taxon>Neodiplogasteridae</taxon>
        <taxon>Pristionchus</taxon>
    </lineage>
</organism>
<evidence type="ECO:0000256" key="1">
    <source>
        <dbReference type="SAM" id="MobiDB-lite"/>
    </source>
</evidence>
<dbReference type="Proteomes" id="UP000005239">
    <property type="component" value="Unassembled WGS sequence"/>
</dbReference>
<reference evidence="3" key="1">
    <citation type="journal article" date="2008" name="Nat. Genet.">
        <title>The Pristionchus pacificus genome provides a unique perspective on nematode lifestyle and parasitism.</title>
        <authorList>
            <person name="Dieterich C."/>
            <person name="Clifton S.W."/>
            <person name="Schuster L.N."/>
            <person name="Chinwalla A."/>
            <person name="Delehaunty K."/>
            <person name="Dinkelacker I."/>
            <person name="Fulton L."/>
            <person name="Fulton R."/>
            <person name="Godfrey J."/>
            <person name="Minx P."/>
            <person name="Mitreva M."/>
            <person name="Roeseler W."/>
            <person name="Tian H."/>
            <person name="Witte H."/>
            <person name="Yang S.P."/>
            <person name="Wilson R.K."/>
            <person name="Sommer R.J."/>
        </authorList>
    </citation>
    <scope>NUCLEOTIDE SEQUENCE [LARGE SCALE GENOMIC DNA]</scope>
    <source>
        <strain evidence="3">PS312</strain>
    </source>
</reference>
<feature type="region of interest" description="Disordered" evidence="1">
    <location>
        <begin position="65"/>
        <end position="90"/>
    </location>
</feature>
<dbReference type="EnsemblMetazoa" id="PPA20336.1">
    <property type="protein sequence ID" value="PPA20336.1"/>
    <property type="gene ID" value="WBGene00109890"/>
</dbReference>
<accession>A0A2A6CUQ6</accession>
<proteinExistence type="predicted"/>
<evidence type="ECO:0000313" key="3">
    <source>
        <dbReference type="Proteomes" id="UP000005239"/>
    </source>
</evidence>
<name>A0A2A6CUQ6_PRIPA</name>
<accession>A0A8R1YIL7</accession>
<protein>
    <submittedName>
        <fullName evidence="2">Uncharacterized protein</fullName>
    </submittedName>
</protein>
<keyword evidence="3" id="KW-1185">Reference proteome</keyword>
<reference evidence="2" key="2">
    <citation type="submission" date="2022-06" db="UniProtKB">
        <authorList>
            <consortium name="EnsemblMetazoa"/>
        </authorList>
    </citation>
    <scope>IDENTIFICATION</scope>
    <source>
        <strain evidence="2">PS312</strain>
    </source>
</reference>
<gene>
    <name evidence="2" type="primary">WBGene00109890</name>
</gene>